<keyword evidence="4" id="KW-0762">Sugar transport</keyword>
<dbReference type="SUPFAM" id="SSF52540">
    <property type="entry name" value="P-loop containing nucleoside triphosphate hydrolases"/>
    <property type="match status" value="2"/>
</dbReference>
<evidence type="ECO:0000256" key="7">
    <source>
        <dbReference type="ARBA" id="ARBA00022840"/>
    </source>
</evidence>
<dbReference type="InterPro" id="IPR027417">
    <property type="entry name" value="P-loop_NTPase"/>
</dbReference>
<dbReference type="RefSeq" id="WP_091236943.1">
    <property type="nucleotide sequence ID" value="NZ_FMKA01000051.1"/>
</dbReference>
<evidence type="ECO:0000256" key="2">
    <source>
        <dbReference type="ARBA" id="ARBA00022448"/>
    </source>
</evidence>
<dbReference type="SMART" id="SM00382">
    <property type="entry name" value="AAA"/>
    <property type="match status" value="2"/>
</dbReference>
<keyword evidence="3" id="KW-1003">Cell membrane</keyword>
<reference evidence="11 12" key="1">
    <citation type="submission" date="2016-09" db="EMBL/GenBank/DDBJ databases">
        <authorList>
            <person name="Capua I."/>
            <person name="De Benedictis P."/>
            <person name="Joannis T."/>
            <person name="Lombin L.H."/>
            <person name="Cattoli G."/>
        </authorList>
    </citation>
    <scope>NUCLEOTIDE SEQUENCE [LARGE SCALE GENOMIC DNA]</scope>
    <source>
        <strain evidence="11 12">GluBS11</strain>
    </source>
</reference>
<evidence type="ECO:0000256" key="9">
    <source>
        <dbReference type="ARBA" id="ARBA00023136"/>
    </source>
</evidence>
<keyword evidence="8" id="KW-1278">Translocase</keyword>
<keyword evidence="6" id="KW-0547">Nucleotide-binding</keyword>
<evidence type="ECO:0000256" key="8">
    <source>
        <dbReference type="ARBA" id="ARBA00022967"/>
    </source>
</evidence>
<dbReference type="Gene3D" id="3.40.50.300">
    <property type="entry name" value="P-loop containing nucleotide triphosphate hydrolases"/>
    <property type="match status" value="2"/>
</dbReference>
<evidence type="ECO:0000259" key="10">
    <source>
        <dbReference type="PROSITE" id="PS50893"/>
    </source>
</evidence>
<keyword evidence="9" id="KW-0472">Membrane</keyword>
<dbReference type="STRING" id="1619234.SAMN05421730_10516"/>
<evidence type="ECO:0000256" key="5">
    <source>
        <dbReference type="ARBA" id="ARBA00022737"/>
    </source>
</evidence>
<dbReference type="GO" id="GO:0016887">
    <property type="term" value="F:ATP hydrolysis activity"/>
    <property type="evidence" value="ECO:0007669"/>
    <property type="project" value="InterPro"/>
</dbReference>
<dbReference type="CDD" id="cd03215">
    <property type="entry name" value="ABC_Carb_Monos_II"/>
    <property type="match status" value="1"/>
</dbReference>
<keyword evidence="5" id="KW-0677">Repeat</keyword>
<dbReference type="FunFam" id="3.40.50.300:FF:000127">
    <property type="entry name" value="Ribose import ATP-binding protein RbsA"/>
    <property type="match status" value="1"/>
</dbReference>
<dbReference type="Proteomes" id="UP000199315">
    <property type="component" value="Unassembled WGS sequence"/>
</dbReference>
<organism evidence="11 12">
    <name type="scientific">Anaerobium acetethylicum</name>
    <dbReference type="NCBI Taxonomy" id="1619234"/>
    <lineage>
        <taxon>Bacteria</taxon>
        <taxon>Bacillati</taxon>
        <taxon>Bacillota</taxon>
        <taxon>Clostridia</taxon>
        <taxon>Lachnospirales</taxon>
        <taxon>Lachnospiraceae</taxon>
        <taxon>Anaerobium</taxon>
    </lineage>
</organism>
<dbReference type="PROSITE" id="PS00211">
    <property type="entry name" value="ABC_TRANSPORTER_1"/>
    <property type="match status" value="1"/>
</dbReference>
<evidence type="ECO:0000256" key="6">
    <source>
        <dbReference type="ARBA" id="ARBA00022741"/>
    </source>
</evidence>
<dbReference type="OrthoDB" id="7283113at2"/>
<evidence type="ECO:0000256" key="4">
    <source>
        <dbReference type="ARBA" id="ARBA00022597"/>
    </source>
</evidence>
<protein>
    <submittedName>
        <fullName evidence="11">Ribose transport system ATP-binding protein</fullName>
    </submittedName>
</protein>
<dbReference type="PANTHER" id="PTHR43790:SF3">
    <property type="entry name" value="D-ALLOSE IMPORT ATP-BINDING PROTEIN ALSA-RELATED"/>
    <property type="match status" value="1"/>
</dbReference>
<keyword evidence="7 11" id="KW-0067">ATP-binding</keyword>
<evidence type="ECO:0000256" key="1">
    <source>
        <dbReference type="ARBA" id="ARBA00004202"/>
    </source>
</evidence>
<evidence type="ECO:0000313" key="12">
    <source>
        <dbReference type="Proteomes" id="UP000199315"/>
    </source>
</evidence>
<dbReference type="GO" id="GO:0005886">
    <property type="term" value="C:plasma membrane"/>
    <property type="evidence" value="ECO:0007669"/>
    <property type="project" value="UniProtKB-SubCell"/>
</dbReference>
<dbReference type="PROSITE" id="PS50893">
    <property type="entry name" value="ABC_TRANSPORTER_2"/>
    <property type="match status" value="2"/>
</dbReference>
<accession>A0A1D3TYW1</accession>
<feature type="domain" description="ABC transporter" evidence="10">
    <location>
        <begin position="254"/>
        <end position="498"/>
    </location>
</feature>
<dbReference type="InterPro" id="IPR003593">
    <property type="entry name" value="AAA+_ATPase"/>
</dbReference>
<evidence type="ECO:0000313" key="11">
    <source>
        <dbReference type="EMBL" id="SCP99652.1"/>
    </source>
</evidence>
<comment type="subcellular location">
    <subcellularLocation>
        <location evidence="1">Cell membrane</location>
        <topology evidence="1">Peripheral membrane protein</topology>
    </subcellularLocation>
</comment>
<feature type="domain" description="ABC transporter" evidence="10">
    <location>
        <begin position="6"/>
        <end position="245"/>
    </location>
</feature>
<dbReference type="InterPro" id="IPR017871">
    <property type="entry name" value="ABC_transporter-like_CS"/>
</dbReference>
<evidence type="ECO:0000256" key="3">
    <source>
        <dbReference type="ARBA" id="ARBA00022475"/>
    </source>
</evidence>
<dbReference type="InterPro" id="IPR050107">
    <property type="entry name" value="ABC_carbohydrate_import_ATPase"/>
</dbReference>
<dbReference type="PANTHER" id="PTHR43790">
    <property type="entry name" value="CARBOHYDRATE TRANSPORT ATP-BINDING PROTEIN MG119-RELATED"/>
    <property type="match status" value="1"/>
</dbReference>
<sequence length="500" mass="54750">MSKTILRAEGVSKSFGGTLALDNAELELRSGEVHALVGANGAGKSTLIKIITGAYSKDEGHIYLEDKEINVKSTFEARELGISAVYQEFSLINTLSVAENIYLGKLISKKHGPVEKIQWQEIIENAKKILDMLESDISPNTIVGSLSVAQKQLVEIAKALSNDIKVLIMDEPSASLSDNDIENMFKLIKGLKEKGIGIVYVSHRLEELPIIADRISVYRDGKYIKTLNIDEAPKKVIIENMVGPGMVETKRTPCSTSEVLMEVQNFSSGKKFKNISFQLHKGEVLGIAGLAGAGRTELVRAIFGVDSKDSGKICIHGKETVIRNPADAKKAGIGFISEDRKEEGLILNLPLHTNLGMTILDKLKRFIGLDLDKEVQLMDDYISSLKIKCRDSAQKAGNLSGGNQQKVVIAKWLATKPEILIMDEPTRGIDIGSKNQIYDLIDDLAKQGIGIIMISSELPEVLQVSDRIIVLAAGKKTGEIENKELTQDILLDYATRKQAV</sequence>
<dbReference type="AlphaFoldDB" id="A0A1D3TYW1"/>
<name>A0A1D3TYW1_9FIRM</name>
<keyword evidence="2" id="KW-0813">Transport</keyword>
<dbReference type="GO" id="GO:0005524">
    <property type="term" value="F:ATP binding"/>
    <property type="evidence" value="ECO:0007669"/>
    <property type="project" value="UniProtKB-KW"/>
</dbReference>
<dbReference type="EMBL" id="FMKA01000051">
    <property type="protein sequence ID" value="SCP99652.1"/>
    <property type="molecule type" value="Genomic_DNA"/>
</dbReference>
<proteinExistence type="predicted"/>
<dbReference type="Pfam" id="PF00005">
    <property type="entry name" value="ABC_tran"/>
    <property type="match status" value="2"/>
</dbReference>
<gene>
    <name evidence="11" type="ORF">SAMN05421730_10516</name>
</gene>
<keyword evidence="12" id="KW-1185">Reference proteome</keyword>
<dbReference type="CDD" id="cd03216">
    <property type="entry name" value="ABC_Carb_Monos_I"/>
    <property type="match status" value="1"/>
</dbReference>
<dbReference type="InterPro" id="IPR003439">
    <property type="entry name" value="ABC_transporter-like_ATP-bd"/>
</dbReference>